<dbReference type="PANTHER" id="PTHR30258:SF1">
    <property type="entry name" value="PROTEIN TRANSPORT PROTEIN HOFB HOMOLOG"/>
    <property type="match status" value="1"/>
</dbReference>
<dbReference type="PROSITE" id="PS00662">
    <property type="entry name" value="T2SP_E"/>
    <property type="match status" value="1"/>
</dbReference>
<organism evidence="5 6">
    <name type="scientific">Pelotomaculum isophthalicicum JI</name>
    <dbReference type="NCBI Taxonomy" id="947010"/>
    <lineage>
        <taxon>Bacteria</taxon>
        <taxon>Bacillati</taxon>
        <taxon>Bacillota</taxon>
        <taxon>Clostridia</taxon>
        <taxon>Eubacteriales</taxon>
        <taxon>Desulfotomaculaceae</taxon>
        <taxon>Pelotomaculum</taxon>
    </lineage>
</organism>
<dbReference type="InterPro" id="IPR001482">
    <property type="entry name" value="T2SS/T4SS_dom"/>
</dbReference>
<accession>A0A9X4JW74</accession>
<dbReference type="RefSeq" id="WP_277443946.1">
    <property type="nucleotide sequence ID" value="NZ_JAKOAV010000016.1"/>
</dbReference>
<feature type="domain" description="Bacterial type II secretion system protein E" evidence="4">
    <location>
        <begin position="223"/>
        <end position="237"/>
    </location>
</feature>
<dbReference type="InterPro" id="IPR027417">
    <property type="entry name" value="P-loop_NTPase"/>
</dbReference>
<gene>
    <name evidence="5" type="ORF">L7E55_09610</name>
</gene>
<dbReference type="SUPFAM" id="SSF52540">
    <property type="entry name" value="P-loop containing nucleoside triphosphate hydrolases"/>
    <property type="match status" value="1"/>
</dbReference>
<evidence type="ECO:0000256" key="1">
    <source>
        <dbReference type="ARBA" id="ARBA00006611"/>
    </source>
</evidence>
<reference evidence="5" key="1">
    <citation type="submission" date="2022-02" db="EMBL/GenBank/DDBJ databases">
        <authorList>
            <person name="Leng L."/>
        </authorList>
    </citation>
    <scope>NUCLEOTIDE SEQUENCE</scope>
    <source>
        <strain evidence="5">JI</strain>
    </source>
</reference>
<dbReference type="FunFam" id="3.40.50.300:FF:000398">
    <property type="entry name" value="Type IV pilus assembly ATPase PilB"/>
    <property type="match status" value="1"/>
</dbReference>
<keyword evidence="3" id="KW-0067">ATP-binding</keyword>
<dbReference type="GO" id="GO:0005524">
    <property type="term" value="F:ATP binding"/>
    <property type="evidence" value="ECO:0007669"/>
    <property type="project" value="UniProtKB-KW"/>
</dbReference>
<dbReference type="GO" id="GO:0005886">
    <property type="term" value="C:plasma membrane"/>
    <property type="evidence" value="ECO:0007669"/>
    <property type="project" value="TreeGrafter"/>
</dbReference>
<dbReference type="Gene3D" id="3.40.50.300">
    <property type="entry name" value="P-loop containing nucleotide triphosphate hydrolases"/>
    <property type="match status" value="1"/>
</dbReference>
<dbReference type="GO" id="GO:0016887">
    <property type="term" value="F:ATP hydrolysis activity"/>
    <property type="evidence" value="ECO:0007669"/>
    <property type="project" value="TreeGrafter"/>
</dbReference>
<keyword evidence="6" id="KW-1185">Reference proteome</keyword>
<dbReference type="SMART" id="SM00382">
    <property type="entry name" value="AAA"/>
    <property type="match status" value="1"/>
</dbReference>
<dbReference type="Proteomes" id="UP001154312">
    <property type="component" value="Unassembled WGS sequence"/>
</dbReference>
<evidence type="ECO:0000259" key="4">
    <source>
        <dbReference type="PROSITE" id="PS00662"/>
    </source>
</evidence>
<comment type="caution">
    <text evidence="5">The sequence shown here is derived from an EMBL/GenBank/DDBJ whole genome shotgun (WGS) entry which is preliminary data.</text>
</comment>
<dbReference type="Pfam" id="PF00437">
    <property type="entry name" value="T2SSE"/>
    <property type="match status" value="1"/>
</dbReference>
<dbReference type="EMBL" id="JAKOAV010000016">
    <property type="protein sequence ID" value="MDF9408608.1"/>
    <property type="molecule type" value="Genomic_DNA"/>
</dbReference>
<dbReference type="PANTHER" id="PTHR30258">
    <property type="entry name" value="TYPE II SECRETION SYSTEM PROTEIN GSPE-RELATED"/>
    <property type="match status" value="1"/>
</dbReference>
<comment type="similarity">
    <text evidence="1">Belongs to the GSP E family.</text>
</comment>
<evidence type="ECO:0000256" key="2">
    <source>
        <dbReference type="ARBA" id="ARBA00022741"/>
    </source>
</evidence>
<proteinExistence type="inferred from homology"/>
<dbReference type="AlphaFoldDB" id="A0A9X4JW74"/>
<evidence type="ECO:0000313" key="5">
    <source>
        <dbReference type="EMBL" id="MDF9408608.1"/>
    </source>
</evidence>
<keyword evidence="2" id="KW-0547">Nucleotide-binding</keyword>
<evidence type="ECO:0000313" key="6">
    <source>
        <dbReference type="Proteomes" id="UP001154312"/>
    </source>
</evidence>
<dbReference type="FunFam" id="3.30.450.90:FF:000001">
    <property type="entry name" value="Type II secretion system ATPase GspE"/>
    <property type="match status" value="1"/>
</dbReference>
<evidence type="ECO:0000256" key="3">
    <source>
        <dbReference type="ARBA" id="ARBA00022840"/>
    </source>
</evidence>
<dbReference type="Gene3D" id="3.30.450.90">
    <property type="match status" value="1"/>
</dbReference>
<name>A0A9X4JW74_9FIRM</name>
<sequence>MPADRQEPENIALEAEVNEAPVVRLVNSILFQAIEQNASDIHIEPQEDHARVRYRIDGMLREIMTIPQRIQLALISRVKIISDMDIAEKRVPQDGRFQLKFGLREIDLRVSTMPTVYGEKIVARLLDKGNMKSFKINQIGLGPENLKRFMSVLRRPHGMILITGPTGSGKTTTLYAALNEINKVERNIITVEDPVEYTLKGINQTQVNTKSGMTFAAGLRAILRQDPDVIMVGEIRDSETAEIATRAAMTGHMVLSTIHTNNAAGAIIRLVDMGIEPFLVASSVLAATAQRLVRLICPKCRRAYVLGPDAPEREFIGVSPDKPVTLYRGLGCDECDYVGYRGRLAIHEILPVTAALRALVTKNASVDEIELKALAEKMISLKTDGIRKALDGLTTIEEVMRVTYTDQAW</sequence>
<protein>
    <submittedName>
        <fullName evidence="5">GspE/PulE family protein</fullName>
    </submittedName>
</protein>
<dbReference type="CDD" id="cd01129">
    <property type="entry name" value="PulE-GspE-like"/>
    <property type="match status" value="1"/>
</dbReference>
<dbReference type="InterPro" id="IPR003593">
    <property type="entry name" value="AAA+_ATPase"/>
</dbReference>